<keyword evidence="7" id="KW-1185">Reference proteome</keyword>
<dbReference type="InterPro" id="IPR018062">
    <property type="entry name" value="HTH_AraC-typ_CS"/>
</dbReference>
<name>A0A511DGF5_9PSEU</name>
<accession>A0A511DGF5</accession>
<proteinExistence type="predicted"/>
<dbReference type="AlphaFoldDB" id="A0A511DGF5"/>
<dbReference type="PANTHER" id="PTHR46796">
    <property type="entry name" value="HTH-TYPE TRANSCRIPTIONAL ACTIVATOR RHAS-RELATED"/>
    <property type="match status" value="1"/>
</dbReference>
<dbReference type="RefSeq" id="WP_147107793.1">
    <property type="nucleotide sequence ID" value="NZ_BJVJ01000025.1"/>
</dbReference>
<evidence type="ECO:0000259" key="5">
    <source>
        <dbReference type="PROSITE" id="PS01124"/>
    </source>
</evidence>
<dbReference type="InterPro" id="IPR009057">
    <property type="entry name" value="Homeodomain-like_sf"/>
</dbReference>
<dbReference type="InterPro" id="IPR050204">
    <property type="entry name" value="AraC_XylS_family_regulators"/>
</dbReference>
<reference evidence="6 7" key="1">
    <citation type="submission" date="2019-07" db="EMBL/GenBank/DDBJ databases">
        <title>Whole genome shotgun sequence of Pseudonocardia sulfidoxydans NBRC 16205.</title>
        <authorList>
            <person name="Hosoyama A."/>
            <person name="Uohara A."/>
            <person name="Ohji S."/>
            <person name="Ichikawa N."/>
        </authorList>
    </citation>
    <scope>NUCLEOTIDE SEQUENCE [LARGE SCALE GENOMIC DNA]</scope>
    <source>
        <strain evidence="6 7">NBRC 16205</strain>
    </source>
</reference>
<comment type="caution">
    <text evidence="6">The sequence shown here is derived from an EMBL/GenBank/DDBJ whole genome shotgun (WGS) entry which is preliminary data.</text>
</comment>
<evidence type="ECO:0000313" key="7">
    <source>
        <dbReference type="Proteomes" id="UP000321685"/>
    </source>
</evidence>
<dbReference type="EMBL" id="BJVJ01000025">
    <property type="protein sequence ID" value="GEL23870.1"/>
    <property type="molecule type" value="Genomic_DNA"/>
</dbReference>
<evidence type="ECO:0000313" key="6">
    <source>
        <dbReference type="EMBL" id="GEL23870.1"/>
    </source>
</evidence>
<gene>
    <name evidence="6" type="ORF">PSU4_28240</name>
</gene>
<dbReference type="Gene3D" id="1.10.10.60">
    <property type="entry name" value="Homeodomain-like"/>
    <property type="match status" value="1"/>
</dbReference>
<keyword evidence="3" id="KW-0804">Transcription</keyword>
<feature type="domain" description="HTH araC/xylS-type" evidence="5">
    <location>
        <begin position="35"/>
        <end position="96"/>
    </location>
</feature>
<dbReference type="GO" id="GO:0043565">
    <property type="term" value="F:sequence-specific DNA binding"/>
    <property type="evidence" value="ECO:0007669"/>
    <property type="project" value="InterPro"/>
</dbReference>
<dbReference type="PANTHER" id="PTHR46796:SF6">
    <property type="entry name" value="ARAC SUBFAMILY"/>
    <property type="match status" value="1"/>
</dbReference>
<evidence type="ECO:0000256" key="4">
    <source>
        <dbReference type="SAM" id="MobiDB-lite"/>
    </source>
</evidence>
<evidence type="ECO:0000256" key="3">
    <source>
        <dbReference type="ARBA" id="ARBA00023163"/>
    </source>
</evidence>
<evidence type="ECO:0000256" key="2">
    <source>
        <dbReference type="ARBA" id="ARBA00023125"/>
    </source>
</evidence>
<dbReference type="Pfam" id="PF12833">
    <property type="entry name" value="HTH_18"/>
    <property type="match status" value="1"/>
</dbReference>
<evidence type="ECO:0000256" key="1">
    <source>
        <dbReference type="ARBA" id="ARBA00023015"/>
    </source>
</evidence>
<keyword evidence="2" id="KW-0238">DNA-binding</keyword>
<dbReference type="PROSITE" id="PS00041">
    <property type="entry name" value="HTH_ARAC_FAMILY_1"/>
    <property type="match status" value="1"/>
</dbReference>
<dbReference type="InterPro" id="IPR020449">
    <property type="entry name" value="Tscrpt_reg_AraC-type_HTH"/>
</dbReference>
<dbReference type="PRINTS" id="PR00032">
    <property type="entry name" value="HTHARAC"/>
</dbReference>
<feature type="region of interest" description="Disordered" evidence="4">
    <location>
        <begin position="91"/>
        <end position="111"/>
    </location>
</feature>
<dbReference type="InterPro" id="IPR018060">
    <property type="entry name" value="HTH_AraC"/>
</dbReference>
<keyword evidence="1" id="KW-0805">Transcription regulation</keyword>
<dbReference type="SUPFAM" id="SSF46689">
    <property type="entry name" value="Homeodomain-like"/>
    <property type="match status" value="1"/>
</dbReference>
<dbReference type="GO" id="GO:0003700">
    <property type="term" value="F:DNA-binding transcription factor activity"/>
    <property type="evidence" value="ECO:0007669"/>
    <property type="project" value="InterPro"/>
</dbReference>
<organism evidence="6 7">
    <name type="scientific">Pseudonocardia sulfidoxydans NBRC 16205</name>
    <dbReference type="NCBI Taxonomy" id="1223511"/>
    <lineage>
        <taxon>Bacteria</taxon>
        <taxon>Bacillati</taxon>
        <taxon>Actinomycetota</taxon>
        <taxon>Actinomycetes</taxon>
        <taxon>Pseudonocardiales</taxon>
        <taxon>Pseudonocardiaceae</taxon>
        <taxon>Pseudonocardia</taxon>
    </lineage>
</organism>
<dbReference type="Proteomes" id="UP000321685">
    <property type="component" value="Unassembled WGS sequence"/>
</dbReference>
<dbReference type="SMART" id="SM00342">
    <property type="entry name" value="HTH_ARAC"/>
    <property type="match status" value="1"/>
</dbReference>
<sequence>MSCGTEEGVGTQTLFMPRDRLRTLFPRPERLFADTGETPAGYLRRRRLERARDLMRTRPSPAVHEVGERCGFASPSAFSRAFRARFGETPREARAAQVVPADPASPAVLGR</sequence>
<protein>
    <recommendedName>
        <fullName evidence="5">HTH araC/xylS-type domain-containing protein</fullName>
    </recommendedName>
</protein>
<dbReference type="PROSITE" id="PS01124">
    <property type="entry name" value="HTH_ARAC_FAMILY_2"/>
    <property type="match status" value="1"/>
</dbReference>